<evidence type="ECO:0000313" key="2">
    <source>
        <dbReference type="EMBL" id="WOJ88361.1"/>
    </source>
</evidence>
<evidence type="ECO:0008006" key="4">
    <source>
        <dbReference type="Google" id="ProtNLM"/>
    </source>
</evidence>
<accession>A0ABZ0HN86</accession>
<proteinExistence type="predicted"/>
<keyword evidence="3" id="KW-1185">Reference proteome</keyword>
<sequence length="158" mass="15958">MLVVGIVLSVFGIGFFCWLLFTLAVYALPFFAGLTAGLAAFHSGSGVIGALVVGVLAGGATLAIGQIAFATVRTPLIRAAIALLFAVPAAIAGYHATFGLAHIGIPSEAWREAFAIVGAVLVGGTAWARMSLFVPPYVDRRGAGGPASFPLAGATRDG</sequence>
<evidence type="ECO:0000313" key="3">
    <source>
        <dbReference type="Proteomes" id="UP001626536"/>
    </source>
</evidence>
<protein>
    <recommendedName>
        <fullName evidence="4">Major facilitator superfamily (MFS) profile domain-containing protein</fullName>
    </recommendedName>
</protein>
<dbReference type="EMBL" id="CP136862">
    <property type="protein sequence ID" value="WOJ88361.1"/>
    <property type="molecule type" value="Genomic_DNA"/>
</dbReference>
<name>A0ABZ0HN86_9HYPH</name>
<keyword evidence="1" id="KW-1133">Transmembrane helix</keyword>
<feature type="transmembrane region" description="Helical" evidence="1">
    <location>
        <begin position="76"/>
        <end position="101"/>
    </location>
</feature>
<feature type="transmembrane region" description="Helical" evidence="1">
    <location>
        <begin position="46"/>
        <end position="70"/>
    </location>
</feature>
<dbReference type="RefSeq" id="WP_407337798.1">
    <property type="nucleotide sequence ID" value="NZ_CP136862.1"/>
</dbReference>
<dbReference type="Proteomes" id="UP001626536">
    <property type="component" value="Chromosome"/>
</dbReference>
<keyword evidence="1" id="KW-0812">Transmembrane</keyword>
<gene>
    <name evidence="2" type="ORF">RZS28_10975</name>
</gene>
<keyword evidence="1" id="KW-0472">Membrane</keyword>
<reference evidence="2 3" key="1">
    <citation type="submission" date="2023-10" db="EMBL/GenBank/DDBJ databases">
        <title>Novel methanotroph of the genus Methylocapsa from a subarctic wetland.</title>
        <authorList>
            <person name="Belova S.E."/>
            <person name="Oshkin I.Y."/>
            <person name="Miroshnikov K."/>
            <person name="Dedysh S.N."/>
        </authorList>
    </citation>
    <scope>NUCLEOTIDE SEQUENCE [LARGE SCALE GENOMIC DNA]</scope>
    <source>
        <strain evidence="2 3">RX1</strain>
    </source>
</reference>
<evidence type="ECO:0000256" key="1">
    <source>
        <dbReference type="SAM" id="Phobius"/>
    </source>
</evidence>
<feature type="transmembrane region" description="Helical" evidence="1">
    <location>
        <begin position="6"/>
        <end position="34"/>
    </location>
</feature>
<feature type="transmembrane region" description="Helical" evidence="1">
    <location>
        <begin position="113"/>
        <end position="130"/>
    </location>
</feature>
<organism evidence="2 3">
    <name type="scientific">Methylocapsa polymorpha</name>
    <dbReference type="NCBI Taxonomy" id="3080828"/>
    <lineage>
        <taxon>Bacteria</taxon>
        <taxon>Pseudomonadati</taxon>
        <taxon>Pseudomonadota</taxon>
        <taxon>Alphaproteobacteria</taxon>
        <taxon>Hyphomicrobiales</taxon>
        <taxon>Beijerinckiaceae</taxon>
        <taxon>Methylocapsa</taxon>
    </lineage>
</organism>